<evidence type="ECO:0000313" key="6">
    <source>
        <dbReference type="Proteomes" id="UP000253752"/>
    </source>
</evidence>
<dbReference type="PANTHER" id="PTHR47893:SF1">
    <property type="entry name" value="REGULATORY PROTEIN PCHR"/>
    <property type="match status" value="1"/>
</dbReference>
<comment type="caution">
    <text evidence="5">The sequence shown here is derived from an EMBL/GenBank/DDBJ whole genome shotgun (WGS) entry which is preliminary data.</text>
</comment>
<dbReference type="EMBL" id="PPTX01000019">
    <property type="protein sequence ID" value="RDB77159.1"/>
    <property type="molecule type" value="Genomic_DNA"/>
</dbReference>
<evidence type="ECO:0000259" key="4">
    <source>
        <dbReference type="PROSITE" id="PS01124"/>
    </source>
</evidence>
<dbReference type="SUPFAM" id="SSF46689">
    <property type="entry name" value="Homeodomain-like"/>
    <property type="match status" value="2"/>
</dbReference>
<dbReference type="Gene3D" id="1.10.10.60">
    <property type="entry name" value="Homeodomain-like"/>
    <property type="match status" value="1"/>
</dbReference>
<accession>A0A369MPC0</accession>
<reference evidence="5 6" key="1">
    <citation type="journal article" date="2018" name="Elife">
        <title>Discovery and characterization of a prevalent human gut bacterial enzyme sufficient for the inactivation of a family of plant toxins.</title>
        <authorList>
            <person name="Koppel N."/>
            <person name="Bisanz J.E."/>
            <person name="Pandelia M.E."/>
            <person name="Turnbaugh P.J."/>
            <person name="Balskus E.P."/>
        </authorList>
    </citation>
    <scope>NUCLEOTIDE SEQUENCE [LARGE SCALE GENOMIC DNA]</scope>
    <source>
        <strain evidence="5 6">MR1 #12</strain>
    </source>
</reference>
<feature type="domain" description="HTH araC/xylS-type" evidence="4">
    <location>
        <begin position="224"/>
        <end position="322"/>
    </location>
</feature>
<dbReference type="InterPro" id="IPR053142">
    <property type="entry name" value="PchR_regulatory_protein"/>
</dbReference>
<evidence type="ECO:0000256" key="3">
    <source>
        <dbReference type="ARBA" id="ARBA00023163"/>
    </source>
</evidence>
<dbReference type="InterPro" id="IPR018060">
    <property type="entry name" value="HTH_AraC"/>
</dbReference>
<dbReference type="GO" id="GO:0003700">
    <property type="term" value="F:DNA-binding transcription factor activity"/>
    <property type="evidence" value="ECO:0007669"/>
    <property type="project" value="InterPro"/>
</dbReference>
<dbReference type="Proteomes" id="UP000253752">
    <property type="component" value="Unassembled WGS sequence"/>
</dbReference>
<dbReference type="Pfam" id="PF12833">
    <property type="entry name" value="HTH_18"/>
    <property type="match status" value="1"/>
</dbReference>
<dbReference type="SMART" id="SM00342">
    <property type="entry name" value="HTH_ARAC"/>
    <property type="match status" value="1"/>
</dbReference>
<dbReference type="GO" id="GO:0043565">
    <property type="term" value="F:sequence-specific DNA binding"/>
    <property type="evidence" value="ECO:0007669"/>
    <property type="project" value="InterPro"/>
</dbReference>
<dbReference type="RefSeq" id="WP_009305891.1">
    <property type="nucleotide sequence ID" value="NZ_CP089336.1"/>
</dbReference>
<proteinExistence type="predicted"/>
<dbReference type="InterPro" id="IPR009057">
    <property type="entry name" value="Homeodomain-like_sf"/>
</dbReference>
<dbReference type="InterPro" id="IPR020449">
    <property type="entry name" value="Tscrpt_reg_AraC-type_HTH"/>
</dbReference>
<keyword evidence="1" id="KW-0805">Transcription regulation</keyword>
<organism evidence="5 6">
    <name type="scientific">Eggerthella lenta</name>
    <name type="common">Eubacterium lentum</name>
    <dbReference type="NCBI Taxonomy" id="84112"/>
    <lineage>
        <taxon>Bacteria</taxon>
        <taxon>Bacillati</taxon>
        <taxon>Actinomycetota</taxon>
        <taxon>Coriobacteriia</taxon>
        <taxon>Eggerthellales</taxon>
        <taxon>Eggerthellaceae</taxon>
        <taxon>Eggerthella</taxon>
    </lineage>
</organism>
<dbReference type="PRINTS" id="PR00032">
    <property type="entry name" value="HTHARAC"/>
</dbReference>
<dbReference type="PROSITE" id="PS01124">
    <property type="entry name" value="HTH_ARAC_FAMILY_2"/>
    <property type="match status" value="1"/>
</dbReference>
<keyword evidence="3" id="KW-0804">Transcription</keyword>
<sequence>MRSIKDDMYDEAFRLWDMVPAGTVPGYGSAGSVYRFANGCGHGEYWAYFHDNLFAVNAFDMTFEHAGVMRYRHAEHLSIGYYEAADLIVQSGGSTLRAGAISTYLAEEGAEYVALYQPGSATRATSITISPDYYRDYLQARFGNIPDVRRAFALVDGRTDFPELVALFKQVRAYQGTGMAATLFYEGAVAEALALVIERAAIIEAERAEGSVLTLSKEDRAALDDLSAYISGNLAGALSCEELARRACMGRTKLKAAFKAAYGTSPAAFVADARIERAIELLNSTDEPIAHIARAVGYRKPGAFAEAFRRRTGVPPSAYRRRSA</sequence>
<dbReference type="AlphaFoldDB" id="A0A369MPC0"/>
<evidence type="ECO:0000313" key="5">
    <source>
        <dbReference type="EMBL" id="RDB77159.1"/>
    </source>
</evidence>
<evidence type="ECO:0000256" key="1">
    <source>
        <dbReference type="ARBA" id="ARBA00023015"/>
    </source>
</evidence>
<keyword evidence="2" id="KW-0238">DNA-binding</keyword>
<protein>
    <submittedName>
        <fullName evidence="5">AraC family transcriptional regulator</fullName>
    </submittedName>
</protein>
<dbReference type="PANTHER" id="PTHR47893">
    <property type="entry name" value="REGULATORY PROTEIN PCHR"/>
    <property type="match status" value="1"/>
</dbReference>
<evidence type="ECO:0000256" key="2">
    <source>
        <dbReference type="ARBA" id="ARBA00023125"/>
    </source>
</evidence>
<gene>
    <name evidence="5" type="ORF">C1872_11930</name>
</gene>
<name>A0A369MPC0_EGGLN</name>